<gene>
    <name evidence="2" type="ORF">DR999_PMT11269</name>
</gene>
<dbReference type="OrthoDB" id="5984441at2759"/>
<dbReference type="Proteomes" id="UP000297703">
    <property type="component" value="Unassembled WGS sequence"/>
</dbReference>
<name>A0A4D9EET6_9SAUR</name>
<dbReference type="Gene3D" id="2.160.20.120">
    <property type="match status" value="1"/>
</dbReference>
<dbReference type="InterPro" id="IPR025164">
    <property type="entry name" value="Toastrack_DUF4097"/>
</dbReference>
<evidence type="ECO:0000259" key="1">
    <source>
        <dbReference type="Pfam" id="PF13349"/>
    </source>
</evidence>
<reference evidence="2 3" key="1">
    <citation type="submission" date="2019-04" db="EMBL/GenBank/DDBJ databases">
        <title>Draft genome of the big-headed turtle Platysternon megacephalum.</title>
        <authorList>
            <person name="Gong S."/>
        </authorList>
    </citation>
    <scope>NUCLEOTIDE SEQUENCE [LARGE SCALE GENOMIC DNA]</scope>
    <source>
        <strain evidence="2">DO16091913</strain>
        <tissue evidence="2">Muscle</tissue>
    </source>
</reference>
<accession>A0A4D9EET6</accession>
<dbReference type="PANTHER" id="PTHR34094">
    <property type="match status" value="1"/>
</dbReference>
<proteinExistence type="predicted"/>
<evidence type="ECO:0000313" key="3">
    <source>
        <dbReference type="Proteomes" id="UP000297703"/>
    </source>
</evidence>
<dbReference type="STRING" id="55544.A0A4D9EET6"/>
<reference evidence="2 3" key="2">
    <citation type="submission" date="2019-04" db="EMBL/GenBank/DDBJ databases">
        <title>The genome sequence of big-headed turtle.</title>
        <authorList>
            <person name="Gong S."/>
        </authorList>
    </citation>
    <scope>NUCLEOTIDE SEQUENCE [LARGE SCALE GENOMIC DNA]</scope>
    <source>
        <strain evidence="2">DO16091913</strain>
        <tissue evidence="2">Muscle</tissue>
    </source>
</reference>
<keyword evidence="3" id="KW-1185">Reference proteome</keyword>
<dbReference type="EMBL" id="QXTE01000104">
    <property type="protein sequence ID" value="TFK06022.1"/>
    <property type="molecule type" value="Genomic_DNA"/>
</dbReference>
<organism evidence="2 3">
    <name type="scientific">Platysternon megacephalum</name>
    <name type="common">big-headed turtle</name>
    <dbReference type="NCBI Taxonomy" id="55544"/>
    <lineage>
        <taxon>Eukaryota</taxon>
        <taxon>Metazoa</taxon>
        <taxon>Chordata</taxon>
        <taxon>Craniata</taxon>
        <taxon>Vertebrata</taxon>
        <taxon>Euteleostomi</taxon>
        <taxon>Archelosauria</taxon>
        <taxon>Testudinata</taxon>
        <taxon>Testudines</taxon>
        <taxon>Cryptodira</taxon>
        <taxon>Durocryptodira</taxon>
        <taxon>Testudinoidea</taxon>
        <taxon>Platysternidae</taxon>
        <taxon>Platysternon</taxon>
    </lineage>
</organism>
<evidence type="ECO:0000313" key="2">
    <source>
        <dbReference type="EMBL" id="TFK06022.1"/>
    </source>
</evidence>
<protein>
    <submittedName>
        <fullName evidence="2">Protein CBFA2T2</fullName>
    </submittedName>
</protein>
<dbReference type="AlphaFoldDB" id="A0A4D9EET6"/>
<dbReference type="Pfam" id="PF13349">
    <property type="entry name" value="DUF4097"/>
    <property type="match status" value="1"/>
</dbReference>
<dbReference type="PANTHER" id="PTHR34094:SF1">
    <property type="entry name" value="PROTEIN FAM185A"/>
    <property type="match status" value="1"/>
</dbReference>
<comment type="caution">
    <text evidence="2">The sequence shown here is derived from an EMBL/GenBank/DDBJ whole genome shotgun (WGS) entry which is preliminary data.</text>
</comment>
<feature type="domain" description="DUF4097" evidence="1">
    <location>
        <begin position="196"/>
        <end position="324"/>
    </location>
</feature>
<sequence length="408" mass="43829">MRAPCPGWWHLGVRVAGVRRGLLSSGGPWRGTSGGSWSRSALFVTGPSSGCGSPAGPEEGRKRGNKPLKEWTLIVSPFGQLKVRLPCHVTVRPLDPLRYPDADRALVTVSGVDSSLPEGVDLDRLQVKYDEALKEMTIVSDHMDSKAAVVVKTPMKFDLDIKTSGTGCVKIQKIDCDSCRIETEMGTSILQSIKSHKIHVRTKGGKVICLGTLHGNADIHAAEKSSVNIEKLQGTSIKISTEDGLLKTKYLYAESSCLSSTAGDILLGSIHGDTTLQTKTGNITVESSDGCLKASTHRGAIDVYVSQVRKVDLKSQKGSITVKVPASLKAYLQLSGSKVDVSSEIQLQETQCAPKEGHITVTGTILVKAVAGLRVHWWCTSRGAGRLPKNGAEFDHSMKTRGKQPRVI</sequence>